<sequence>MQCQLVLKDGEAKAPGSEITVSEEEAAWLVDHLCAADRLGSDEAAAPKKGGKSGSKPPADNSGVDDDEAAS</sequence>
<name>A0ABN0N7P8_9NEIS</name>
<feature type="region of interest" description="Disordered" evidence="1">
    <location>
        <begin position="41"/>
        <end position="71"/>
    </location>
</feature>
<gene>
    <name evidence="2" type="ORF">O166_06535</name>
</gene>
<organism evidence="2 3">
    <name type="scientific">Pseudogulbenkiania ferrooxidans EGD-HP2</name>
    <dbReference type="NCBI Taxonomy" id="1388764"/>
    <lineage>
        <taxon>Bacteria</taxon>
        <taxon>Pseudomonadati</taxon>
        <taxon>Pseudomonadota</taxon>
        <taxon>Betaproteobacteria</taxon>
        <taxon>Neisseriales</taxon>
        <taxon>Chromobacteriaceae</taxon>
        <taxon>Pseudogulbenkiania</taxon>
    </lineage>
</organism>
<evidence type="ECO:0000256" key="1">
    <source>
        <dbReference type="SAM" id="MobiDB-lite"/>
    </source>
</evidence>
<dbReference type="Proteomes" id="UP000016426">
    <property type="component" value="Unassembled WGS sequence"/>
</dbReference>
<proteinExistence type="predicted"/>
<evidence type="ECO:0000313" key="3">
    <source>
        <dbReference type="Proteomes" id="UP000016426"/>
    </source>
</evidence>
<reference evidence="2 3" key="1">
    <citation type="journal article" date="2013" name="Genome Announc.">
        <title>Genome Sequence of the Pigment-Producing Bacterium Pseudogulbenkiania ferrooxidans, Isolated from Loktak Lake.</title>
        <authorList>
            <person name="Puranik S."/>
            <person name="Talkal R."/>
            <person name="Qureshi A."/>
            <person name="Khardenavis A."/>
            <person name="Kapley A."/>
            <person name="Purohit H.J."/>
        </authorList>
    </citation>
    <scope>NUCLEOTIDE SEQUENCE [LARGE SCALE GENOMIC DNA]</scope>
    <source>
        <strain evidence="2 3">EGD-HP2</strain>
    </source>
</reference>
<dbReference type="EMBL" id="AVPH01000212">
    <property type="protein sequence ID" value="ERE07210.1"/>
    <property type="molecule type" value="Genomic_DNA"/>
</dbReference>
<protein>
    <submittedName>
        <fullName evidence="2">Uncharacterized protein</fullName>
    </submittedName>
</protein>
<accession>A0ABN0N7P8</accession>
<evidence type="ECO:0000313" key="2">
    <source>
        <dbReference type="EMBL" id="ERE07210.1"/>
    </source>
</evidence>
<comment type="caution">
    <text evidence="2">The sequence shown here is derived from an EMBL/GenBank/DDBJ whole genome shotgun (WGS) entry which is preliminary data.</text>
</comment>
<keyword evidence="3" id="KW-1185">Reference proteome</keyword>